<dbReference type="EMBL" id="CAJVPT010066617">
    <property type="protein sequence ID" value="CAG8773686.1"/>
    <property type="molecule type" value="Genomic_DNA"/>
</dbReference>
<comment type="caution">
    <text evidence="1">The sequence shown here is derived from an EMBL/GenBank/DDBJ whole genome shotgun (WGS) entry which is preliminary data.</text>
</comment>
<organism evidence="1 2">
    <name type="scientific">Acaulospora colombiana</name>
    <dbReference type="NCBI Taxonomy" id="27376"/>
    <lineage>
        <taxon>Eukaryota</taxon>
        <taxon>Fungi</taxon>
        <taxon>Fungi incertae sedis</taxon>
        <taxon>Mucoromycota</taxon>
        <taxon>Glomeromycotina</taxon>
        <taxon>Glomeromycetes</taxon>
        <taxon>Diversisporales</taxon>
        <taxon>Acaulosporaceae</taxon>
        <taxon>Acaulospora</taxon>
    </lineage>
</organism>
<accession>A0ACA9R2E9</accession>
<gene>
    <name evidence="1" type="ORF">ACOLOM_LOCUS13962</name>
</gene>
<keyword evidence="2" id="KW-1185">Reference proteome</keyword>
<dbReference type="Proteomes" id="UP000789525">
    <property type="component" value="Unassembled WGS sequence"/>
</dbReference>
<evidence type="ECO:0000313" key="2">
    <source>
        <dbReference type="Proteomes" id="UP000789525"/>
    </source>
</evidence>
<name>A0ACA9R2E9_9GLOM</name>
<feature type="non-terminal residue" evidence="1">
    <location>
        <position position="68"/>
    </location>
</feature>
<sequence length="68" mass="7554">CWLRTIYFSENESVNSYTEPNELRRSRWKSLYTLPGEPGNPITSIAAKTIKTQSGYLGIVVTGASDGE</sequence>
<reference evidence="1" key="1">
    <citation type="submission" date="2021-06" db="EMBL/GenBank/DDBJ databases">
        <authorList>
            <person name="Kallberg Y."/>
            <person name="Tangrot J."/>
            <person name="Rosling A."/>
        </authorList>
    </citation>
    <scope>NUCLEOTIDE SEQUENCE</scope>
    <source>
        <strain evidence="1">CL356</strain>
    </source>
</reference>
<evidence type="ECO:0000313" key="1">
    <source>
        <dbReference type="EMBL" id="CAG8773686.1"/>
    </source>
</evidence>
<proteinExistence type="predicted"/>
<protein>
    <submittedName>
        <fullName evidence="1">6770_t:CDS:1</fullName>
    </submittedName>
</protein>
<feature type="non-terminal residue" evidence="1">
    <location>
        <position position="1"/>
    </location>
</feature>